<dbReference type="EMBL" id="JAINUG010000031">
    <property type="protein sequence ID" value="KAJ8409277.1"/>
    <property type="molecule type" value="Genomic_DNA"/>
</dbReference>
<sequence length="94" mass="10807">MSHFQDTHHKDKGKKYACLVWERSTHAKKLDPALNESCRCITGCLKPTNTNNLYILAGIAPPDIRRAVASRTERRRQTTDERHPYMATYLPPVD</sequence>
<reference evidence="2" key="1">
    <citation type="journal article" date="2023" name="Science">
        <title>Genome structures resolve the early diversification of teleost fishes.</title>
        <authorList>
            <person name="Parey E."/>
            <person name="Louis A."/>
            <person name="Montfort J."/>
            <person name="Bouchez O."/>
            <person name="Roques C."/>
            <person name="Iampietro C."/>
            <person name="Lluch J."/>
            <person name="Castinel A."/>
            <person name="Donnadieu C."/>
            <person name="Desvignes T."/>
            <person name="Floi Bucao C."/>
            <person name="Jouanno E."/>
            <person name="Wen M."/>
            <person name="Mejri S."/>
            <person name="Dirks R."/>
            <person name="Jansen H."/>
            <person name="Henkel C."/>
            <person name="Chen W.J."/>
            <person name="Zahm M."/>
            <person name="Cabau C."/>
            <person name="Klopp C."/>
            <person name="Thompson A.W."/>
            <person name="Robinson-Rechavi M."/>
            <person name="Braasch I."/>
            <person name="Lecointre G."/>
            <person name="Bobe J."/>
            <person name="Postlethwait J.H."/>
            <person name="Berthelot C."/>
            <person name="Roest Crollius H."/>
            <person name="Guiguen Y."/>
        </authorList>
    </citation>
    <scope>NUCLEOTIDE SEQUENCE</scope>
    <source>
        <strain evidence="2">NC1722</strain>
    </source>
</reference>
<organism evidence="2 3">
    <name type="scientific">Aldrovandia affinis</name>
    <dbReference type="NCBI Taxonomy" id="143900"/>
    <lineage>
        <taxon>Eukaryota</taxon>
        <taxon>Metazoa</taxon>
        <taxon>Chordata</taxon>
        <taxon>Craniata</taxon>
        <taxon>Vertebrata</taxon>
        <taxon>Euteleostomi</taxon>
        <taxon>Actinopterygii</taxon>
        <taxon>Neopterygii</taxon>
        <taxon>Teleostei</taxon>
        <taxon>Notacanthiformes</taxon>
        <taxon>Halosauridae</taxon>
        <taxon>Aldrovandia</taxon>
    </lineage>
</organism>
<protein>
    <submittedName>
        <fullName evidence="2">Uncharacterized protein</fullName>
    </submittedName>
</protein>
<feature type="region of interest" description="Disordered" evidence="1">
    <location>
        <begin position="68"/>
        <end position="94"/>
    </location>
</feature>
<dbReference type="Proteomes" id="UP001221898">
    <property type="component" value="Unassembled WGS sequence"/>
</dbReference>
<gene>
    <name evidence="2" type="ORF">AAFF_G00234750</name>
</gene>
<comment type="caution">
    <text evidence="2">The sequence shown here is derived from an EMBL/GenBank/DDBJ whole genome shotgun (WGS) entry which is preliminary data.</text>
</comment>
<proteinExistence type="predicted"/>
<evidence type="ECO:0000256" key="1">
    <source>
        <dbReference type="SAM" id="MobiDB-lite"/>
    </source>
</evidence>
<name>A0AAD7SUX9_9TELE</name>
<accession>A0AAD7SUX9</accession>
<keyword evidence="3" id="KW-1185">Reference proteome</keyword>
<evidence type="ECO:0000313" key="2">
    <source>
        <dbReference type="EMBL" id="KAJ8409277.1"/>
    </source>
</evidence>
<dbReference type="AlphaFoldDB" id="A0AAD7SUX9"/>
<evidence type="ECO:0000313" key="3">
    <source>
        <dbReference type="Proteomes" id="UP001221898"/>
    </source>
</evidence>
<feature type="compositionally biased region" description="Basic and acidic residues" evidence="1">
    <location>
        <begin position="68"/>
        <end position="84"/>
    </location>
</feature>